<dbReference type="AlphaFoldDB" id="A0A1H3NHP6"/>
<gene>
    <name evidence="1" type="ORF">SAMN05444340_12423</name>
</gene>
<dbReference type="STRING" id="321339.SAMN05444340_12423"/>
<organism evidence="1 2">
    <name type="scientific">Citreimonas salinaria</name>
    <dbReference type="NCBI Taxonomy" id="321339"/>
    <lineage>
        <taxon>Bacteria</taxon>
        <taxon>Pseudomonadati</taxon>
        <taxon>Pseudomonadota</taxon>
        <taxon>Alphaproteobacteria</taxon>
        <taxon>Rhodobacterales</taxon>
        <taxon>Roseobacteraceae</taxon>
        <taxon>Citreimonas</taxon>
    </lineage>
</organism>
<dbReference type="Proteomes" id="UP000199286">
    <property type="component" value="Unassembled WGS sequence"/>
</dbReference>
<keyword evidence="2" id="KW-1185">Reference proteome</keyword>
<reference evidence="1 2" key="1">
    <citation type="submission" date="2016-10" db="EMBL/GenBank/DDBJ databases">
        <authorList>
            <person name="de Groot N.N."/>
        </authorList>
    </citation>
    <scope>NUCLEOTIDE SEQUENCE [LARGE SCALE GENOMIC DNA]</scope>
    <source>
        <strain evidence="1 2">DSM 26880</strain>
    </source>
</reference>
<proteinExistence type="predicted"/>
<evidence type="ECO:0000313" key="1">
    <source>
        <dbReference type="EMBL" id="SDY88273.1"/>
    </source>
</evidence>
<dbReference type="RefSeq" id="WP_143042362.1">
    <property type="nucleotide sequence ID" value="NZ_FNPF01000024.1"/>
</dbReference>
<dbReference type="EMBL" id="FNPF01000024">
    <property type="protein sequence ID" value="SDY88273.1"/>
    <property type="molecule type" value="Genomic_DNA"/>
</dbReference>
<evidence type="ECO:0000313" key="2">
    <source>
        <dbReference type="Proteomes" id="UP000199286"/>
    </source>
</evidence>
<protein>
    <submittedName>
        <fullName evidence="1">Uncharacterized protein</fullName>
    </submittedName>
</protein>
<name>A0A1H3NHP6_9RHOB</name>
<sequence>MNLTEPKPIRENPREMRFLREVAEEALMGFDRNAIADFVIAAQRTIVSDEYDYQDSQLDEDEIRLYWHIRLLDVGVGGNVIHPSHCLDLDWAPEIFMQVSDVLSVTDRGAITADQIVEAIIEDWNSRDDRIEVRSGAVYLKRNWVD</sequence>
<accession>A0A1H3NHP6</accession>